<dbReference type="CDD" id="cd02274">
    <property type="entry name" value="DHDPR_N"/>
    <property type="match status" value="1"/>
</dbReference>
<dbReference type="Gene3D" id="3.30.360.10">
    <property type="entry name" value="Dihydrodipicolinate Reductase, domain 2"/>
    <property type="match status" value="1"/>
</dbReference>
<evidence type="ECO:0000259" key="15">
    <source>
        <dbReference type="Pfam" id="PF05173"/>
    </source>
</evidence>
<dbReference type="GO" id="GO:0019877">
    <property type="term" value="P:diaminopimelate biosynthetic process"/>
    <property type="evidence" value="ECO:0007669"/>
    <property type="project" value="UniProtKB-UniRule"/>
</dbReference>
<dbReference type="NCBIfam" id="TIGR00036">
    <property type="entry name" value="dapB"/>
    <property type="match status" value="1"/>
</dbReference>
<dbReference type="EC" id="1.17.1.8" evidence="10 13"/>
<evidence type="ECO:0000256" key="5">
    <source>
        <dbReference type="ARBA" id="ARBA00022915"/>
    </source>
</evidence>
<comment type="subcellular location">
    <subcellularLocation>
        <location evidence="13">Cytoplasm</location>
    </subcellularLocation>
</comment>
<feature type="binding site" evidence="13">
    <location>
        <begin position="8"/>
        <end position="13"/>
    </location>
    <ligand>
        <name>NAD(+)</name>
        <dbReference type="ChEBI" id="CHEBI:57540"/>
    </ligand>
</feature>
<sequence length="259" mass="27481">MLRLALIGITGRMGRVVAELAAAAPDIELVAGLVSPSRDLAEASHLLPRTVRLTYDLSELVSGVDVVIDFSRPEVTADAALAAADSGVAFVSGTTGLRESEFAAIRQAATSIPVVHATNFSIGTAVLLRIVPEVARVLASWDCEVMERHHRQKRDAPSGTALTLARAVAAARAANTSFVYGRGPGIATRQPGELGIHAIRAGGEIGRHTLLFASDEEGIEITHWAQSRRAYAVGALEAARRLVGRPPGLYQFTDLLFEM</sequence>
<keyword evidence="5 13" id="KW-0220">Diaminopimelate biosynthesis</keyword>
<gene>
    <name evidence="13 16" type="primary">dapB</name>
    <name evidence="16" type="ORF">ENP47_02495</name>
</gene>
<evidence type="ECO:0000256" key="7">
    <source>
        <dbReference type="ARBA" id="ARBA00023027"/>
    </source>
</evidence>
<evidence type="ECO:0000256" key="3">
    <source>
        <dbReference type="ARBA" id="ARBA00022605"/>
    </source>
</evidence>
<feature type="active site" description="Proton donor" evidence="13">
    <location>
        <position position="153"/>
    </location>
</feature>
<dbReference type="AlphaFoldDB" id="A0A7C2B411"/>
<feature type="active site" description="Proton donor/acceptor" evidence="13">
    <location>
        <position position="149"/>
    </location>
</feature>
<keyword evidence="7 13" id="KW-0520">NAD</keyword>
<feature type="binding site" evidence="13">
    <location>
        <begin position="93"/>
        <end position="95"/>
    </location>
    <ligand>
        <name>NAD(+)</name>
        <dbReference type="ChEBI" id="CHEBI:57540"/>
    </ligand>
</feature>
<evidence type="ECO:0000256" key="10">
    <source>
        <dbReference type="ARBA" id="ARBA00038983"/>
    </source>
</evidence>
<evidence type="ECO:0000259" key="14">
    <source>
        <dbReference type="Pfam" id="PF01113"/>
    </source>
</evidence>
<evidence type="ECO:0000256" key="6">
    <source>
        <dbReference type="ARBA" id="ARBA00023002"/>
    </source>
</evidence>
<dbReference type="GO" id="GO:0008839">
    <property type="term" value="F:4-hydroxy-tetrahydrodipicolinate reductase"/>
    <property type="evidence" value="ECO:0007669"/>
    <property type="project" value="UniProtKB-UniRule"/>
</dbReference>
<evidence type="ECO:0000256" key="2">
    <source>
        <dbReference type="ARBA" id="ARBA00022490"/>
    </source>
</evidence>
<organism evidence="16">
    <name type="scientific">Thermomicrobium roseum</name>
    <dbReference type="NCBI Taxonomy" id="500"/>
    <lineage>
        <taxon>Bacteria</taxon>
        <taxon>Pseudomonadati</taxon>
        <taxon>Thermomicrobiota</taxon>
        <taxon>Thermomicrobia</taxon>
        <taxon>Thermomicrobiales</taxon>
        <taxon>Thermomicrobiaceae</taxon>
        <taxon>Thermomicrobium</taxon>
    </lineage>
</organism>
<comment type="catalytic activity">
    <reaction evidence="11 13">
        <text>(S)-2,3,4,5-tetrahydrodipicolinate + NADP(+) + H2O = (2S,4S)-4-hydroxy-2,3,4,5-tetrahydrodipicolinate + NADPH + H(+)</text>
        <dbReference type="Rhea" id="RHEA:35331"/>
        <dbReference type="ChEBI" id="CHEBI:15377"/>
        <dbReference type="ChEBI" id="CHEBI:15378"/>
        <dbReference type="ChEBI" id="CHEBI:16845"/>
        <dbReference type="ChEBI" id="CHEBI:57783"/>
        <dbReference type="ChEBI" id="CHEBI:58349"/>
        <dbReference type="ChEBI" id="CHEBI:67139"/>
        <dbReference type="EC" id="1.17.1.8"/>
    </reaction>
</comment>
<accession>A0A7C2B411</accession>
<keyword evidence="6 13" id="KW-0560">Oxidoreductase</keyword>
<comment type="caution">
    <text evidence="16">The sequence shown here is derived from an EMBL/GenBank/DDBJ whole genome shotgun (WGS) entry which is preliminary data.</text>
</comment>
<dbReference type="SUPFAM" id="SSF55347">
    <property type="entry name" value="Glyceraldehyde-3-phosphate dehydrogenase-like, C-terminal domain"/>
    <property type="match status" value="1"/>
</dbReference>
<dbReference type="InterPro" id="IPR022664">
    <property type="entry name" value="DapB_N_CS"/>
</dbReference>
<comment type="similarity">
    <text evidence="1 13">Belongs to the DapB family.</text>
</comment>
<evidence type="ECO:0000256" key="1">
    <source>
        <dbReference type="ARBA" id="ARBA00006642"/>
    </source>
</evidence>
<evidence type="ECO:0000256" key="13">
    <source>
        <dbReference type="HAMAP-Rule" id="MF_00102"/>
    </source>
</evidence>
<dbReference type="GO" id="GO:0051287">
    <property type="term" value="F:NAD binding"/>
    <property type="evidence" value="ECO:0007669"/>
    <property type="project" value="UniProtKB-UniRule"/>
</dbReference>
<dbReference type="PIRSF" id="PIRSF000161">
    <property type="entry name" value="DHPR"/>
    <property type="match status" value="1"/>
</dbReference>
<dbReference type="Gene3D" id="3.40.50.720">
    <property type="entry name" value="NAD(P)-binding Rossmann-like Domain"/>
    <property type="match status" value="1"/>
</dbReference>
<keyword evidence="3 13" id="KW-0028">Amino-acid biosynthesis</keyword>
<evidence type="ECO:0000313" key="16">
    <source>
        <dbReference type="EMBL" id="HEF64464.1"/>
    </source>
</evidence>
<comment type="caution">
    <text evidence="13">Was originally thought to be a dihydrodipicolinate reductase (DHDPR), catalyzing the conversion of dihydrodipicolinate to tetrahydrodipicolinate. However, it was shown in E.coli that the substrate of the enzymatic reaction is not dihydrodipicolinate (DHDP) but in fact (2S,4S)-4-hydroxy-2,3,4,5-tetrahydrodipicolinic acid (HTPA), the product released by the DapA-catalyzed reaction.</text>
</comment>
<reference evidence="16" key="1">
    <citation type="journal article" date="2020" name="mSystems">
        <title>Genome- and Community-Level Interaction Insights into Carbon Utilization and Element Cycling Functions of Hydrothermarchaeota in Hydrothermal Sediment.</title>
        <authorList>
            <person name="Zhou Z."/>
            <person name="Liu Y."/>
            <person name="Xu W."/>
            <person name="Pan J."/>
            <person name="Luo Z.H."/>
            <person name="Li M."/>
        </authorList>
    </citation>
    <scope>NUCLEOTIDE SEQUENCE [LARGE SCALE GENOMIC DNA]</scope>
    <source>
        <strain evidence="16">SpSt-222</strain>
    </source>
</reference>
<feature type="binding site" evidence="13">
    <location>
        <position position="38"/>
    </location>
    <ligand>
        <name>NADP(+)</name>
        <dbReference type="ChEBI" id="CHEBI:58349"/>
    </ligand>
</feature>
<dbReference type="Pfam" id="PF01113">
    <property type="entry name" value="DapB_N"/>
    <property type="match status" value="1"/>
</dbReference>
<comment type="function">
    <text evidence="13">Catalyzes the conversion of 4-hydroxy-tetrahydrodipicolinate (HTPA) to tetrahydrodipicolinate.</text>
</comment>
<dbReference type="InterPro" id="IPR036291">
    <property type="entry name" value="NAD(P)-bd_dom_sf"/>
</dbReference>
<comment type="subunit">
    <text evidence="13">Homotetramer.</text>
</comment>
<dbReference type="UniPathway" id="UPA00034">
    <property type="reaction ID" value="UER00018"/>
</dbReference>
<dbReference type="SUPFAM" id="SSF51735">
    <property type="entry name" value="NAD(P)-binding Rossmann-fold domains"/>
    <property type="match status" value="1"/>
</dbReference>
<evidence type="ECO:0000256" key="12">
    <source>
        <dbReference type="ARBA" id="ARBA00049396"/>
    </source>
</evidence>
<dbReference type="GO" id="GO:0050661">
    <property type="term" value="F:NADP binding"/>
    <property type="evidence" value="ECO:0007669"/>
    <property type="project" value="UniProtKB-UniRule"/>
</dbReference>
<protein>
    <recommendedName>
        <fullName evidence="10 13">4-hydroxy-tetrahydrodipicolinate reductase</fullName>
        <shortName evidence="13">HTPA reductase</shortName>
        <ecNumber evidence="10 13">1.17.1.8</ecNumber>
    </recommendedName>
</protein>
<dbReference type="EMBL" id="DSJL01000007">
    <property type="protein sequence ID" value="HEF64464.1"/>
    <property type="molecule type" value="Genomic_DNA"/>
</dbReference>
<comment type="caution">
    <text evidence="13">Lacks conserved residue(s) required for the propagation of feature annotation.</text>
</comment>
<dbReference type="GO" id="GO:0009089">
    <property type="term" value="P:lysine biosynthetic process via diaminopimelate"/>
    <property type="evidence" value="ECO:0007669"/>
    <property type="project" value="UniProtKB-UniRule"/>
</dbReference>
<proteinExistence type="inferred from homology"/>
<feature type="domain" description="Dihydrodipicolinate reductase C-terminal" evidence="15">
    <location>
        <begin position="123"/>
        <end position="256"/>
    </location>
</feature>
<dbReference type="InterPro" id="IPR023940">
    <property type="entry name" value="DHDPR_bac"/>
</dbReference>
<dbReference type="InterPro" id="IPR000846">
    <property type="entry name" value="DapB_N"/>
</dbReference>
<feature type="binding site" evidence="13">
    <location>
        <begin position="159"/>
        <end position="160"/>
    </location>
    <ligand>
        <name>(S)-2,3,4,5-tetrahydrodipicolinate</name>
        <dbReference type="ChEBI" id="CHEBI:16845"/>
    </ligand>
</feature>
<evidence type="ECO:0000256" key="4">
    <source>
        <dbReference type="ARBA" id="ARBA00022857"/>
    </source>
</evidence>
<dbReference type="PANTHER" id="PTHR20836:SF0">
    <property type="entry name" value="4-HYDROXY-TETRAHYDRODIPICOLINATE REDUCTASE 1, CHLOROPLASTIC-RELATED"/>
    <property type="match status" value="1"/>
</dbReference>
<keyword evidence="4 13" id="KW-0521">NADP</keyword>
<dbReference type="HAMAP" id="MF_00102">
    <property type="entry name" value="DapB"/>
    <property type="match status" value="1"/>
</dbReference>
<keyword evidence="2 13" id="KW-0963">Cytoplasm</keyword>
<comment type="catalytic activity">
    <reaction evidence="12 13">
        <text>(S)-2,3,4,5-tetrahydrodipicolinate + NAD(+) + H2O = (2S,4S)-4-hydroxy-2,3,4,5-tetrahydrodipicolinate + NADH + H(+)</text>
        <dbReference type="Rhea" id="RHEA:35323"/>
        <dbReference type="ChEBI" id="CHEBI:15377"/>
        <dbReference type="ChEBI" id="CHEBI:15378"/>
        <dbReference type="ChEBI" id="CHEBI:16845"/>
        <dbReference type="ChEBI" id="CHEBI:57540"/>
        <dbReference type="ChEBI" id="CHEBI:57945"/>
        <dbReference type="ChEBI" id="CHEBI:67139"/>
        <dbReference type="EC" id="1.17.1.8"/>
    </reaction>
</comment>
<dbReference type="GO" id="GO:0016726">
    <property type="term" value="F:oxidoreductase activity, acting on CH or CH2 groups, NAD or NADP as acceptor"/>
    <property type="evidence" value="ECO:0007669"/>
    <property type="project" value="UniProtKB-UniRule"/>
</dbReference>
<dbReference type="Pfam" id="PF05173">
    <property type="entry name" value="DapB_C"/>
    <property type="match status" value="1"/>
</dbReference>
<dbReference type="InterPro" id="IPR022663">
    <property type="entry name" value="DapB_C"/>
</dbReference>
<dbReference type="GO" id="GO:0005829">
    <property type="term" value="C:cytosol"/>
    <property type="evidence" value="ECO:0007669"/>
    <property type="project" value="TreeGrafter"/>
</dbReference>
<feature type="binding site" evidence="13">
    <location>
        <position position="150"/>
    </location>
    <ligand>
        <name>(S)-2,3,4,5-tetrahydrodipicolinate</name>
        <dbReference type="ChEBI" id="CHEBI:16845"/>
    </ligand>
</feature>
<comment type="pathway">
    <text evidence="9 13">Amino-acid biosynthesis; L-lysine biosynthesis via DAP pathway; (S)-tetrahydrodipicolinate from L-aspartate: step 4/4.</text>
</comment>
<dbReference type="PANTHER" id="PTHR20836">
    <property type="entry name" value="DIHYDRODIPICOLINATE REDUCTASE"/>
    <property type="match status" value="1"/>
</dbReference>
<feature type="binding site" evidence="13">
    <location>
        <begin position="117"/>
        <end position="120"/>
    </location>
    <ligand>
        <name>NAD(+)</name>
        <dbReference type="ChEBI" id="CHEBI:57540"/>
    </ligand>
</feature>
<dbReference type="PROSITE" id="PS01298">
    <property type="entry name" value="DAPB"/>
    <property type="match status" value="1"/>
</dbReference>
<feature type="domain" description="Dihydrodipicolinate reductase N-terminal" evidence="14">
    <location>
        <begin position="3"/>
        <end position="120"/>
    </location>
</feature>
<evidence type="ECO:0000256" key="9">
    <source>
        <dbReference type="ARBA" id="ARBA00037922"/>
    </source>
</evidence>
<name>A0A7C2B411_THERO</name>
<keyword evidence="8 13" id="KW-0457">Lysine biosynthesis</keyword>
<evidence type="ECO:0000256" key="8">
    <source>
        <dbReference type="ARBA" id="ARBA00023154"/>
    </source>
</evidence>
<evidence type="ECO:0000256" key="11">
    <source>
        <dbReference type="ARBA" id="ARBA00049080"/>
    </source>
</evidence>